<feature type="chain" id="PRO_5020803178" evidence="6">
    <location>
        <begin position="24"/>
        <end position="479"/>
    </location>
</feature>
<dbReference type="OrthoDB" id="636214at2"/>
<keyword evidence="10" id="KW-1185">Reference proteome</keyword>
<feature type="domain" description="RagB/SusD" evidence="7">
    <location>
        <begin position="357"/>
        <end position="479"/>
    </location>
</feature>
<gene>
    <name evidence="9" type="ORF">EWE74_16975</name>
</gene>
<dbReference type="AlphaFoldDB" id="A0A4Q6XLT4"/>
<reference evidence="9 10" key="1">
    <citation type="submission" date="2019-02" db="EMBL/GenBank/DDBJ databases">
        <authorList>
            <person name="Li Y."/>
        </authorList>
    </citation>
    <scope>NUCLEOTIDE SEQUENCE [LARGE SCALE GENOMIC DNA]</scope>
    <source>
        <strain evidence="9 10">30C10-4-7</strain>
    </source>
</reference>
<evidence type="ECO:0000256" key="4">
    <source>
        <dbReference type="ARBA" id="ARBA00023136"/>
    </source>
</evidence>
<evidence type="ECO:0000313" key="9">
    <source>
        <dbReference type="EMBL" id="RZF58312.1"/>
    </source>
</evidence>
<dbReference type="Proteomes" id="UP000292855">
    <property type="component" value="Unassembled WGS sequence"/>
</dbReference>
<sequence length="479" mass="54562">MKMKMKTSIGLLIVLLLFSCQHALDETVYSSFGPDNFFNSQEDAESLLLAAYAAEQKQGTDGFRNILVMAEVNTDLLIIREGGLRGLAQPLEDFTWNPAHEFFATAWSRYYSAVYKANLVIDHVPNIDFDENRKNQIIAEARFLRASNYIYLFDLFGPVPLITSSEVDADDRPSRAEKEDFVRFVEDELLDVSAVLPVEQTEYGRVTKGAALAFLTKFYLNNKKWDKVVEVADELIGLEVYNLFDGQKRTDLFLIENEENKEFIYVRPHIAQPGLGTNYLPHAAPPNYKYKGAAKTNYATQLKTLSSFLDSFHAADERKQVIITSYEDLNGNVISLGKDDARSFKFQEDLPATGADLGNDFPVVRYADILLSKAEALNELNGPNQESIVLINQVREKANIPLLTLSSFGDKITLRDHILKERGWEFFSEELRRQDLVRHGRFIEYAKERGKVAFDYQVLYPIPQSEIDRNPNLIQNDGY</sequence>
<dbReference type="EMBL" id="SGIT01000004">
    <property type="protein sequence ID" value="RZF58312.1"/>
    <property type="molecule type" value="Genomic_DNA"/>
</dbReference>
<dbReference type="InterPro" id="IPR011990">
    <property type="entry name" value="TPR-like_helical_dom_sf"/>
</dbReference>
<evidence type="ECO:0000256" key="2">
    <source>
        <dbReference type="ARBA" id="ARBA00006275"/>
    </source>
</evidence>
<dbReference type="Pfam" id="PF07980">
    <property type="entry name" value="SusD_RagB"/>
    <property type="match status" value="1"/>
</dbReference>
<evidence type="ECO:0000256" key="6">
    <source>
        <dbReference type="SAM" id="SignalP"/>
    </source>
</evidence>
<dbReference type="Gene3D" id="1.25.40.390">
    <property type="match status" value="1"/>
</dbReference>
<keyword evidence="5" id="KW-0998">Cell outer membrane</keyword>
<feature type="signal peptide" evidence="6">
    <location>
        <begin position="1"/>
        <end position="23"/>
    </location>
</feature>
<evidence type="ECO:0000256" key="3">
    <source>
        <dbReference type="ARBA" id="ARBA00022729"/>
    </source>
</evidence>
<proteinExistence type="inferred from homology"/>
<comment type="subcellular location">
    <subcellularLocation>
        <location evidence="1">Cell outer membrane</location>
    </subcellularLocation>
</comment>
<dbReference type="GO" id="GO:0009279">
    <property type="term" value="C:cell outer membrane"/>
    <property type="evidence" value="ECO:0007669"/>
    <property type="project" value="UniProtKB-SubCell"/>
</dbReference>
<dbReference type="RefSeq" id="WP_130142862.1">
    <property type="nucleotide sequence ID" value="NZ_SGIT01000004.1"/>
</dbReference>
<accession>A0A4Q6XLT4</accession>
<comment type="similarity">
    <text evidence="2">Belongs to the SusD family.</text>
</comment>
<name>A0A4Q6XLT4_9SPHI</name>
<dbReference type="InterPro" id="IPR012944">
    <property type="entry name" value="SusD_RagB_dom"/>
</dbReference>
<evidence type="ECO:0000256" key="1">
    <source>
        <dbReference type="ARBA" id="ARBA00004442"/>
    </source>
</evidence>
<dbReference type="SUPFAM" id="SSF48452">
    <property type="entry name" value="TPR-like"/>
    <property type="match status" value="1"/>
</dbReference>
<keyword evidence="4" id="KW-0472">Membrane</keyword>
<dbReference type="Pfam" id="PF14322">
    <property type="entry name" value="SusD-like_3"/>
    <property type="match status" value="1"/>
</dbReference>
<comment type="caution">
    <text evidence="9">The sequence shown here is derived from an EMBL/GenBank/DDBJ whole genome shotgun (WGS) entry which is preliminary data.</text>
</comment>
<organism evidence="9 10">
    <name type="scientific">Sphingobacterium corticibacterium</name>
    <dbReference type="NCBI Taxonomy" id="2484746"/>
    <lineage>
        <taxon>Bacteria</taxon>
        <taxon>Pseudomonadati</taxon>
        <taxon>Bacteroidota</taxon>
        <taxon>Sphingobacteriia</taxon>
        <taxon>Sphingobacteriales</taxon>
        <taxon>Sphingobacteriaceae</taxon>
        <taxon>Sphingobacterium</taxon>
    </lineage>
</organism>
<dbReference type="PROSITE" id="PS51257">
    <property type="entry name" value="PROKAR_LIPOPROTEIN"/>
    <property type="match status" value="1"/>
</dbReference>
<evidence type="ECO:0000256" key="5">
    <source>
        <dbReference type="ARBA" id="ARBA00023237"/>
    </source>
</evidence>
<evidence type="ECO:0000259" key="8">
    <source>
        <dbReference type="Pfam" id="PF14322"/>
    </source>
</evidence>
<protein>
    <submittedName>
        <fullName evidence="9">RagB/SusD family nutrient uptake outer membrane protein</fullName>
    </submittedName>
</protein>
<feature type="domain" description="SusD-like N-terminal" evidence="8">
    <location>
        <begin position="25"/>
        <end position="220"/>
    </location>
</feature>
<keyword evidence="3 6" id="KW-0732">Signal</keyword>
<evidence type="ECO:0000259" key="7">
    <source>
        <dbReference type="Pfam" id="PF07980"/>
    </source>
</evidence>
<dbReference type="InterPro" id="IPR033985">
    <property type="entry name" value="SusD-like_N"/>
</dbReference>
<evidence type="ECO:0000313" key="10">
    <source>
        <dbReference type="Proteomes" id="UP000292855"/>
    </source>
</evidence>